<dbReference type="Pfam" id="PF12143">
    <property type="entry name" value="PPO1_KFDV"/>
    <property type="match status" value="1"/>
</dbReference>
<dbReference type="GO" id="GO:0004097">
    <property type="term" value="F:catechol oxidase activity"/>
    <property type="evidence" value="ECO:0007669"/>
    <property type="project" value="InterPro"/>
</dbReference>
<dbReference type="Gene3D" id="1.10.1280.10">
    <property type="entry name" value="Di-copper center containing domain from catechol oxidase"/>
    <property type="match status" value="1"/>
</dbReference>
<feature type="binding site" evidence="7">
    <location>
        <position position="372"/>
    </location>
    <ligand>
        <name>Cu cation</name>
        <dbReference type="ChEBI" id="CHEBI:23378"/>
        <label>B</label>
    </ligand>
</feature>
<evidence type="ECO:0000259" key="11">
    <source>
        <dbReference type="PROSITE" id="PS00497"/>
    </source>
</evidence>
<evidence type="ECO:0000256" key="5">
    <source>
        <dbReference type="ARBA" id="ARBA00023008"/>
    </source>
</evidence>
<evidence type="ECO:0000256" key="3">
    <source>
        <dbReference type="ARBA" id="ARBA00022784"/>
    </source>
</evidence>
<dbReference type="InterPro" id="IPR008922">
    <property type="entry name" value="Di-copper_centre_dom_sf"/>
</dbReference>
<feature type="compositionally biased region" description="Basic residues" evidence="10">
    <location>
        <begin position="456"/>
        <end position="467"/>
    </location>
</feature>
<dbReference type="PANTHER" id="PTHR11474:SF95">
    <property type="entry name" value="POLYPHENOL OXIDASE, CHLOROPLASTIC-LIKE"/>
    <property type="match status" value="1"/>
</dbReference>
<dbReference type="PRINTS" id="PR00092">
    <property type="entry name" value="TYROSINASE"/>
</dbReference>
<keyword evidence="2 7" id="KW-0479">Metal-binding</keyword>
<dbReference type="InterPro" id="IPR022740">
    <property type="entry name" value="Polyphenol_oxidase_C"/>
</dbReference>
<comment type="cofactor">
    <cofactor evidence="7">
        <name>Cu(2+)</name>
        <dbReference type="ChEBI" id="CHEBI:29036"/>
    </cofactor>
    <text evidence="7">Binds 2 copper ions per subunit.</text>
</comment>
<feature type="domain" description="Tyrosinase copper-binding" evidence="12">
    <location>
        <begin position="365"/>
        <end position="376"/>
    </location>
</feature>
<dbReference type="Pfam" id="PF12142">
    <property type="entry name" value="PPO1_DWL"/>
    <property type="match status" value="1"/>
</dbReference>
<evidence type="ECO:0000256" key="2">
    <source>
        <dbReference type="ARBA" id="ARBA00022723"/>
    </source>
</evidence>
<dbReference type="InterPro" id="IPR016213">
    <property type="entry name" value="Polyphenol_oxidase"/>
</dbReference>
<keyword evidence="3" id="KW-0883">Thioether bond</keyword>
<feature type="domain" description="Tyrosinase copper-binding" evidence="11">
    <location>
        <begin position="203"/>
        <end position="220"/>
    </location>
</feature>
<feature type="region of interest" description="Disordered" evidence="10">
    <location>
        <begin position="49"/>
        <end position="71"/>
    </location>
</feature>
<feature type="cross-link" description="2'-(S-cysteinyl)-histidine (Cys-His)" evidence="9">
    <location>
        <begin position="185"/>
        <end position="203"/>
    </location>
</feature>
<name>A0AAV0PBK9_9ROSI</name>
<dbReference type="PIRSF" id="PIRSF000290">
    <property type="entry name" value="PPO_plant"/>
    <property type="match status" value="1"/>
</dbReference>
<keyword evidence="4" id="KW-0560">Oxidoreductase</keyword>
<feature type="binding site" evidence="7">
    <location>
        <position position="338"/>
    </location>
    <ligand>
        <name>Cu cation</name>
        <dbReference type="ChEBI" id="CHEBI:23378"/>
        <label>B</label>
    </ligand>
</feature>
<dbReference type="SUPFAM" id="SSF48056">
    <property type="entry name" value="Di-copper centre-containing domain"/>
    <property type="match status" value="1"/>
</dbReference>
<dbReference type="Proteomes" id="UP001154282">
    <property type="component" value="Unassembled WGS sequence"/>
</dbReference>
<keyword evidence="14" id="KW-1185">Reference proteome</keyword>
<keyword evidence="5 7" id="KW-0186">Copper</keyword>
<feature type="binding site" evidence="7">
    <location>
        <position position="212"/>
    </location>
    <ligand>
        <name>Cu cation</name>
        <dbReference type="ChEBI" id="CHEBI:23378"/>
        <label>A</label>
    </ligand>
</feature>
<dbReference type="PROSITE" id="PS00498">
    <property type="entry name" value="TYROSINASE_2"/>
    <property type="match status" value="1"/>
</dbReference>
<sequence length="617" mass="68304">MSSLSPLPAATGAATAAFLRPSLLPPKKSASQLSAYKSRKPYSPHFARISCKTSSSDKEPNNNDQTGPTTRRDILIGMGSLYGAASSLSDPTALANPLQPPDLSKCHPAIKGDAGDTADCCPPFSDQIEFKLPSPKEPMRIRPAAHLVDKAYIDKYEKAISLMKALPDDDPRSFKNQANVHCAYCNGAYDQVGITPSVALQIHFSWIFFPFHRYYLYFFERILGKLIDDPTFALPFWNWDSPDGMQIPAIFADPASPLYDAIRAPDHLPGGSSPLVDLDWSRSAASLTPEAQWQSNRDVMHTQMVSGAKKRTLFFGTPLKAGDLADGNGQGTLERTPHGNLHIWVGDLTREYKEDMGNLYSAGRDPLFYCHHGNVDRMWDLWKTLGPRRTDFTDPDWLDAAFLFYDENCKLVRCKIRDSLDNEKLRTGYQSVPILWKDSKRVPKKIRNKATAATATKKKRESKRVPKTKSATTTTKKKRELTDLSKFPLVLNKAISVAVPRPRKNRSKAEKEEEEEVVVVKGIEIDRSQVIKFDVALNDDDDGAPAGPRDTEFAGSFVNVPHRQKPGASKFKTALTLGITDLLEDLGADGDDTVVVTLVPKVGEPVIGGLKIDYLAD</sequence>
<comment type="similarity">
    <text evidence="1">Belongs to the tyrosinase family.</text>
</comment>
<dbReference type="GO" id="GO:0046872">
    <property type="term" value="F:metal ion binding"/>
    <property type="evidence" value="ECO:0007669"/>
    <property type="project" value="UniProtKB-KW"/>
</dbReference>
<feature type="binding site" evidence="7">
    <location>
        <position position="342"/>
    </location>
    <ligand>
        <name>Cu cation</name>
        <dbReference type="ChEBI" id="CHEBI:23378"/>
        <label>B</label>
    </ligand>
</feature>
<dbReference type="GO" id="GO:0046148">
    <property type="term" value="P:pigment biosynthetic process"/>
    <property type="evidence" value="ECO:0007669"/>
    <property type="project" value="InterPro"/>
</dbReference>
<feature type="disulfide bond" evidence="8">
    <location>
        <begin position="120"/>
        <end position="182"/>
    </location>
</feature>
<evidence type="ECO:0000256" key="4">
    <source>
        <dbReference type="ARBA" id="ARBA00023002"/>
    </source>
</evidence>
<dbReference type="InterPro" id="IPR022739">
    <property type="entry name" value="Polyphenol_oxidase_cen"/>
</dbReference>
<keyword evidence="6 8" id="KW-1015">Disulfide bond</keyword>
<dbReference type="PANTHER" id="PTHR11474">
    <property type="entry name" value="TYROSINASE FAMILY MEMBER"/>
    <property type="match status" value="1"/>
</dbReference>
<evidence type="ECO:0000256" key="7">
    <source>
        <dbReference type="PIRSR" id="PIRSR000290-1"/>
    </source>
</evidence>
<evidence type="ECO:0000256" key="8">
    <source>
        <dbReference type="PIRSR" id="PIRSR000290-2"/>
    </source>
</evidence>
<reference evidence="13" key="1">
    <citation type="submission" date="2022-08" db="EMBL/GenBank/DDBJ databases">
        <authorList>
            <person name="Gutierrez-Valencia J."/>
        </authorList>
    </citation>
    <scope>NUCLEOTIDE SEQUENCE</scope>
</reference>
<dbReference type="PROSITE" id="PS00497">
    <property type="entry name" value="TYROSINASE_1"/>
    <property type="match status" value="1"/>
</dbReference>
<dbReference type="AlphaFoldDB" id="A0AAV0PBK9"/>
<organism evidence="13 14">
    <name type="scientific">Linum tenue</name>
    <dbReference type="NCBI Taxonomy" id="586396"/>
    <lineage>
        <taxon>Eukaryota</taxon>
        <taxon>Viridiplantae</taxon>
        <taxon>Streptophyta</taxon>
        <taxon>Embryophyta</taxon>
        <taxon>Tracheophyta</taxon>
        <taxon>Spermatophyta</taxon>
        <taxon>Magnoliopsida</taxon>
        <taxon>eudicotyledons</taxon>
        <taxon>Gunneridae</taxon>
        <taxon>Pentapetalae</taxon>
        <taxon>rosids</taxon>
        <taxon>fabids</taxon>
        <taxon>Malpighiales</taxon>
        <taxon>Linaceae</taxon>
        <taxon>Linum</taxon>
    </lineage>
</organism>
<evidence type="ECO:0000313" key="14">
    <source>
        <dbReference type="Proteomes" id="UP001154282"/>
    </source>
</evidence>
<gene>
    <name evidence="13" type="ORF">LITE_LOCUS37850</name>
</gene>
<feature type="binding site" evidence="7">
    <location>
        <position position="181"/>
    </location>
    <ligand>
        <name>Cu cation</name>
        <dbReference type="ChEBI" id="CHEBI:23378"/>
        <label>A</label>
    </ligand>
</feature>
<proteinExistence type="inferred from homology"/>
<dbReference type="InterPro" id="IPR050316">
    <property type="entry name" value="Tyrosinase/Hemocyanin"/>
</dbReference>
<evidence type="ECO:0000256" key="9">
    <source>
        <dbReference type="PIRSR" id="PIRSR000290-3"/>
    </source>
</evidence>
<evidence type="ECO:0000256" key="1">
    <source>
        <dbReference type="ARBA" id="ARBA00009928"/>
    </source>
</evidence>
<dbReference type="Pfam" id="PF00264">
    <property type="entry name" value="Tyrosinase"/>
    <property type="match status" value="1"/>
</dbReference>
<feature type="disulfide bond" evidence="8">
    <location>
        <begin position="106"/>
        <end position="121"/>
    </location>
</feature>
<feature type="binding site" evidence="7">
    <location>
        <position position="203"/>
    </location>
    <ligand>
        <name>Cu cation</name>
        <dbReference type="ChEBI" id="CHEBI:23378"/>
        <label>A</label>
    </ligand>
</feature>
<dbReference type="EMBL" id="CAMGYJ010000008">
    <property type="protein sequence ID" value="CAI0468562.1"/>
    <property type="molecule type" value="Genomic_DNA"/>
</dbReference>
<protein>
    <recommendedName>
        <fullName evidence="11 12">Tyrosinase copper-binding domain-containing protein</fullName>
    </recommendedName>
</protein>
<evidence type="ECO:0000313" key="13">
    <source>
        <dbReference type="EMBL" id="CAI0468562.1"/>
    </source>
</evidence>
<feature type="region of interest" description="Disordered" evidence="10">
    <location>
        <begin position="446"/>
        <end position="477"/>
    </location>
</feature>
<evidence type="ECO:0000256" key="10">
    <source>
        <dbReference type="SAM" id="MobiDB-lite"/>
    </source>
</evidence>
<dbReference type="InterPro" id="IPR002227">
    <property type="entry name" value="Tyrosinase_Cu-bd"/>
</dbReference>
<comment type="caution">
    <text evidence="13">The sequence shown here is derived from an EMBL/GenBank/DDBJ whole genome shotgun (WGS) entry which is preliminary data.</text>
</comment>
<accession>A0AAV0PBK9</accession>
<evidence type="ECO:0000259" key="12">
    <source>
        <dbReference type="PROSITE" id="PS00498"/>
    </source>
</evidence>
<evidence type="ECO:0000256" key="6">
    <source>
        <dbReference type="ARBA" id="ARBA00023157"/>
    </source>
</evidence>